<feature type="compositionally biased region" description="Basic and acidic residues" evidence="8">
    <location>
        <begin position="266"/>
        <end position="282"/>
    </location>
</feature>
<dbReference type="STRING" id="1305764.R9NXC4"/>
<evidence type="ECO:0000256" key="5">
    <source>
        <dbReference type="ARBA" id="ARBA00037300"/>
    </source>
</evidence>
<evidence type="ECO:0000256" key="2">
    <source>
        <dbReference type="ARBA" id="ARBA00022517"/>
    </source>
</evidence>
<dbReference type="GO" id="GO:0032040">
    <property type="term" value="C:small-subunit processome"/>
    <property type="evidence" value="ECO:0007669"/>
    <property type="project" value="InterPro"/>
</dbReference>
<dbReference type="Proteomes" id="UP000014071">
    <property type="component" value="Unassembled WGS sequence"/>
</dbReference>
<feature type="domain" description="UTP23 sensor motif region" evidence="9">
    <location>
        <begin position="283"/>
        <end position="299"/>
    </location>
</feature>
<dbReference type="Pfam" id="PF24779">
    <property type="entry name" value="UTP23_sensor"/>
    <property type="match status" value="1"/>
</dbReference>
<dbReference type="CDD" id="cd09865">
    <property type="entry name" value="PIN_ScUtp23p-like"/>
    <property type="match status" value="1"/>
</dbReference>
<dbReference type="Pfam" id="PF04900">
    <property type="entry name" value="Fcf1"/>
    <property type="match status" value="1"/>
</dbReference>
<dbReference type="eggNOG" id="KOG3164">
    <property type="taxonomic scope" value="Eukaryota"/>
</dbReference>
<evidence type="ECO:0000256" key="7">
    <source>
        <dbReference type="ARBA" id="ARBA00076388"/>
    </source>
</evidence>
<evidence type="ECO:0000313" key="10">
    <source>
        <dbReference type="EMBL" id="GAC93249.1"/>
    </source>
</evidence>
<evidence type="ECO:0000256" key="8">
    <source>
        <dbReference type="SAM" id="MobiDB-lite"/>
    </source>
</evidence>
<evidence type="ECO:0000256" key="3">
    <source>
        <dbReference type="ARBA" id="ARBA00022552"/>
    </source>
</evidence>
<evidence type="ECO:0000256" key="1">
    <source>
        <dbReference type="ARBA" id="ARBA00004604"/>
    </source>
</evidence>
<comment type="subcellular location">
    <subcellularLocation>
        <location evidence="1">Nucleus</location>
        <location evidence="1">Nucleolus</location>
    </subcellularLocation>
</comment>
<evidence type="ECO:0000259" key="9">
    <source>
        <dbReference type="Pfam" id="PF24779"/>
    </source>
</evidence>
<organism evidence="10 11">
    <name type="scientific">Pseudozyma hubeiensis (strain SY62)</name>
    <name type="common">Yeast</name>
    <dbReference type="NCBI Taxonomy" id="1305764"/>
    <lineage>
        <taxon>Eukaryota</taxon>
        <taxon>Fungi</taxon>
        <taxon>Dikarya</taxon>
        <taxon>Basidiomycota</taxon>
        <taxon>Ustilaginomycotina</taxon>
        <taxon>Ustilaginomycetes</taxon>
        <taxon>Ustilaginales</taxon>
        <taxon>Ustilaginaceae</taxon>
        <taxon>Pseudozyma</taxon>
    </lineage>
</organism>
<dbReference type="GO" id="GO:0006364">
    <property type="term" value="P:rRNA processing"/>
    <property type="evidence" value="ECO:0007669"/>
    <property type="project" value="UniProtKB-KW"/>
</dbReference>
<dbReference type="OrthoDB" id="25675at2759"/>
<sequence>MLNRKISPPPFSAVTAEKKKVSRTLVFRLFFQTSALTLLQPQPLILYLHASHLQPIPHPSHIEDHSYKMRQRRAKIYRKMLHAYSLQFGFREPYQLLIDDTFSLALTRYKISNPLQQFGNVLQSKKIKPLITQCCMQALYALGKEAQSTVDMAKQWERRMCNHREAIDPQRCIKECVGENNKHRYMVASEQGELRRDLRLAVVGVPMMHFTQAVMVLEPMSPLTKSKIDEREDEKLSLPASEAGLLKNQPKVEVDIVGADEDAEDGEKAEGAEGEAKEESSSRRRKRKAPNPLSVRKSKNPKLSMEDKLKREQELKKQKQRAAARARFEATKPSAEKGEGSPTADGARRKRRRQNGNKSGTVEASESTKESPAAKEENKAQSEEQATGGGANGESKNRRKRGRSSNAANGAKPDKPSSEPISA</sequence>
<evidence type="ECO:0000256" key="6">
    <source>
        <dbReference type="ARBA" id="ARBA00038503"/>
    </source>
</evidence>
<dbReference type="GeneID" id="24106115"/>
<comment type="function">
    <text evidence="5">Involved in rRNA-processing and ribosome biogenesis.</text>
</comment>
<dbReference type="InterPro" id="IPR029060">
    <property type="entry name" value="PIN-like_dom_sf"/>
</dbReference>
<keyword evidence="4" id="KW-0539">Nucleus</keyword>
<dbReference type="SUPFAM" id="SSF88723">
    <property type="entry name" value="PIN domain-like"/>
    <property type="match status" value="1"/>
</dbReference>
<protein>
    <recommendedName>
        <fullName evidence="7">U three protein 23</fullName>
    </recommendedName>
</protein>
<feature type="compositionally biased region" description="Polar residues" evidence="8">
    <location>
        <begin position="356"/>
        <end position="365"/>
    </location>
</feature>
<accession>R9NXC4</accession>
<evidence type="ECO:0000256" key="4">
    <source>
        <dbReference type="ARBA" id="ARBA00023242"/>
    </source>
</evidence>
<name>R9NXC4_PSEHS</name>
<feature type="region of interest" description="Disordered" evidence="8">
    <location>
        <begin position="262"/>
        <end position="423"/>
    </location>
</feature>
<dbReference type="Gene3D" id="3.40.50.1010">
    <property type="entry name" value="5'-nuclease"/>
    <property type="match status" value="1"/>
</dbReference>
<keyword evidence="2" id="KW-0690">Ribosome biogenesis</keyword>
<dbReference type="InterPro" id="IPR057776">
    <property type="entry name" value="UTP23_sensor"/>
</dbReference>
<dbReference type="PANTHER" id="PTHR12416">
    <property type="entry name" value="RRNA-PROCESSING PROTEIN UTP23 HOMOLOG"/>
    <property type="match status" value="1"/>
</dbReference>
<keyword evidence="11" id="KW-1185">Reference proteome</keyword>
<dbReference type="EMBL" id="DF238774">
    <property type="protein sequence ID" value="GAC93249.1"/>
    <property type="molecule type" value="Genomic_DNA"/>
</dbReference>
<dbReference type="RefSeq" id="XP_012186836.1">
    <property type="nucleotide sequence ID" value="XM_012331446.1"/>
</dbReference>
<proteinExistence type="inferred from homology"/>
<dbReference type="FunFam" id="3.40.50.1010:FF:000006">
    <property type="entry name" value="rRNA-processing protein UTP23 homolog"/>
    <property type="match status" value="1"/>
</dbReference>
<keyword evidence="3" id="KW-0698">rRNA processing</keyword>
<dbReference type="HOGENOM" id="CLU_053567_0_0_1"/>
<comment type="similarity">
    <text evidence="6">Belongs to the UTP23/FCF1 family. UTP23 subfamily.</text>
</comment>
<gene>
    <name evidence="10" type="ORF">PHSY_000813</name>
</gene>
<feature type="compositionally biased region" description="Basic and acidic residues" evidence="8">
    <location>
        <begin position="366"/>
        <end position="382"/>
    </location>
</feature>
<reference evidence="11" key="1">
    <citation type="journal article" date="2013" name="Genome Announc.">
        <title>Draft genome sequence of the basidiomycetous yeast-like fungus Pseudozyma hubeiensis SY62, which produces an abundant amount of the biosurfactant mannosylerythritol lipids.</title>
        <authorList>
            <person name="Konishi M."/>
            <person name="Hatada Y."/>
            <person name="Horiuchi J."/>
        </authorList>
    </citation>
    <scope>NUCLEOTIDE SEQUENCE [LARGE SCALE GENOMIC DNA]</scope>
    <source>
        <strain evidence="11">SY62</strain>
    </source>
</reference>
<feature type="compositionally biased region" description="Basic and acidic residues" evidence="8">
    <location>
        <begin position="304"/>
        <end position="317"/>
    </location>
</feature>
<dbReference type="AlphaFoldDB" id="R9NXC4"/>
<evidence type="ECO:0000313" key="11">
    <source>
        <dbReference type="Proteomes" id="UP000014071"/>
    </source>
</evidence>
<dbReference type="InterPro" id="IPR006984">
    <property type="entry name" value="Fcf1/UTP23"/>
</dbReference>
<feature type="compositionally biased region" description="Basic and acidic residues" evidence="8">
    <location>
        <begin position="326"/>
        <end position="339"/>
    </location>
</feature>